<evidence type="ECO:0000313" key="3">
    <source>
        <dbReference type="Proteomes" id="UP000299102"/>
    </source>
</evidence>
<feature type="region of interest" description="Disordered" evidence="1">
    <location>
        <begin position="66"/>
        <end position="98"/>
    </location>
</feature>
<accession>A0A4C1ZFZ0</accession>
<feature type="compositionally biased region" description="Low complexity" evidence="1">
    <location>
        <begin position="84"/>
        <end position="98"/>
    </location>
</feature>
<name>A0A4C1ZFZ0_EUMVA</name>
<protein>
    <submittedName>
        <fullName evidence="2">Uncharacterized protein</fullName>
    </submittedName>
</protein>
<dbReference type="AlphaFoldDB" id="A0A4C1ZFZ0"/>
<evidence type="ECO:0000313" key="2">
    <source>
        <dbReference type="EMBL" id="GBP85465.1"/>
    </source>
</evidence>
<comment type="caution">
    <text evidence="2">The sequence shown here is derived from an EMBL/GenBank/DDBJ whole genome shotgun (WGS) entry which is preliminary data.</text>
</comment>
<dbReference type="Proteomes" id="UP000299102">
    <property type="component" value="Unassembled WGS sequence"/>
</dbReference>
<evidence type="ECO:0000256" key="1">
    <source>
        <dbReference type="SAM" id="MobiDB-lite"/>
    </source>
</evidence>
<keyword evidence="3" id="KW-1185">Reference proteome</keyword>
<reference evidence="2 3" key="1">
    <citation type="journal article" date="2019" name="Commun. Biol.">
        <title>The bagworm genome reveals a unique fibroin gene that provides high tensile strength.</title>
        <authorList>
            <person name="Kono N."/>
            <person name="Nakamura H."/>
            <person name="Ohtoshi R."/>
            <person name="Tomita M."/>
            <person name="Numata K."/>
            <person name="Arakawa K."/>
        </authorList>
    </citation>
    <scope>NUCLEOTIDE SEQUENCE [LARGE SCALE GENOMIC DNA]</scope>
</reference>
<feature type="region of interest" description="Disordered" evidence="1">
    <location>
        <begin position="16"/>
        <end position="39"/>
    </location>
</feature>
<sequence>MYSGFGARVKLNKFPADNYSGHGGRGGGRGGGGARLRPANSGARTVRIFCSGAYKATGRSADIALRLRPPDSRSRRTISSPLSAGARADAPAHSARAA</sequence>
<proteinExistence type="predicted"/>
<feature type="compositionally biased region" description="Gly residues" evidence="1">
    <location>
        <begin position="21"/>
        <end position="34"/>
    </location>
</feature>
<gene>
    <name evidence="2" type="ORF">EVAR_64763_1</name>
</gene>
<organism evidence="2 3">
    <name type="scientific">Eumeta variegata</name>
    <name type="common">Bagworm moth</name>
    <name type="synonym">Eumeta japonica</name>
    <dbReference type="NCBI Taxonomy" id="151549"/>
    <lineage>
        <taxon>Eukaryota</taxon>
        <taxon>Metazoa</taxon>
        <taxon>Ecdysozoa</taxon>
        <taxon>Arthropoda</taxon>
        <taxon>Hexapoda</taxon>
        <taxon>Insecta</taxon>
        <taxon>Pterygota</taxon>
        <taxon>Neoptera</taxon>
        <taxon>Endopterygota</taxon>
        <taxon>Lepidoptera</taxon>
        <taxon>Glossata</taxon>
        <taxon>Ditrysia</taxon>
        <taxon>Tineoidea</taxon>
        <taxon>Psychidae</taxon>
        <taxon>Oiketicinae</taxon>
        <taxon>Eumeta</taxon>
    </lineage>
</organism>
<dbReference type="EMBL" id="BGZK01001738">
    <property type="protein sequence ID" value="GBP85465.1"/>
    <property type="molecule type" value="Genomic_DNA"/>
</dbReference>